<evidence type="ECO:0000256" key="1">
    <source>
        <dbReference type="SAM" id="Phobius"/>
    </source>
</evidence>
<keyword evidence="3" id="KW-1185">Reference proteome</keyword>
<evidence type="ECO:0008006" key="4">
    <source>
        <dbReference type="Google" id="ProtNLM"/>
    </source>
</evidence>
<sequence length="202" mass="23259">MIRGEIFRESNQKVQAHVDRLLRPLRVAHERLTPREKRLVRILLSLVGGIVLWQGVTLVFWDPYQAREAELADLRSETLKVATLAREIESSRALIQAQAQRLAREERGFSLISTLEEEADKAHIKSRITRMTPRTLPPEGSYRIAMVSLEIDSVDLPHALVFLARIQRSPHFIRVTRLSMKRRFNDHSKIDLSLDVEAVQPS</sequence>
<evidence type="ECO:0000313" key="3">
    <source>
        <dbReference type="Proteomes" id="UP000009374"/>
    </source>
</evidence>
<accession>C6HW27</accession>
<dbReference type="AlphaFoldDB" id="C6HW27"/>
<proteinExistence type="predicted"/>
<dbReference type="Pfam" id="PF04612">
    <property type="entry name" value="T2SSM"/>
    <property type="match status" value="1"/>
</dbReference>
<gene>
    <name evidence="2" type="ORF">UBAL3_80290005</name>
</gene>
<organism evidence="2 3">
    <name type="scientific">Leptospirillum ferrodiazotrophum</name>
    <dbReference type="NCBI Taxonomy" id="412449"/>
    <lineage>
        <taxon>Bacteria</taxon>
        <taxon>Pseudomonadati</taxon>
        <taxon>Nitrospirota</taxon>
        <taxon>Nitrospiria</taxon>
        <taxon>Nitrospirales</taxon>
        <taxon>Nitrospiraceae</taxon>
        <taxon>Leptospirillum</taxon>
    </lineage>
</organism>
<reference evidence="2 3" key="1">
    <citation type="journal article" date="2009" name="Appl. Environ. Microbiol.">
        <title>Community genomic and proteomic analyses of chemoautotrophic iron-oxidizing "Leptospirillum rubarum" (Group II) and "Leptospirillum ferrodiazotrophum" (Group III) bacteria in acid mine drainage biofilms.</title>
        <authorList>
            <person name="Goltsman D.S."/>
            <person name="Denef V.J."/>
            <person name="Singer S.W."/>
            <person name="VerBerkmoes N.C."/>
            <person name="Lefsrud M."/>
            <person name="Mueller R.S."/>
            <person name="Dick G.J."/>
            <person name="Sun C.L."/>
            <person name="Wheeler K.E."/>
            <person name="Zemla A."/>
            <person name="Baker B.J."/>
            <person name="Hauser L."/>
            <person name="Land M."/>
            <person name="Shah M.B."/>
            <person name="Thelen M.P."/>
            <person name="Hettich R.L."/>
            <person name="Banfield J.F."/>
        </authorList>
    </citation>
    <scope>NUCLEOTIDE SEQUENCE [LARGE SCALE GENOMIC DNA]</scope>
</reference>
<name>C6HW27_9BACT</name>
<feature type="transmembrane region" description="Helical" evidence="1">
    <location>
        <begin position="39"/>
        <end position="61"/>
    </location>
</feature>
<dbReference type="Proteomes" id="UP000009374">
    <property type="component" value="Unassembled WGS sequence"/>
</dbReference>
<protein>
    <recommendedName>
        <fullName evidence="4">General secretion pathway protein M</fullName>
    </recommendedName>
</protein>
<dbReference type="GO" id="GO:0015627">
    <property type="term" value="C:type II protein secretion system complex"/>
    <property type="evidence" value="ECO:0007669"/>
    <property type="project" value="InterPro"/>
</dbReference>
<keyword evidence="1" id="KW-0472">Membrane</keyword>
<dbReference type="EMBL" id="GG693868">
    <property type="protein sequence ID" value="EES53132.1"/>
    <property type="molecule type" value="Genomic_DNA"/>
</dbReference>
<dbReference type="InterPro" id="IPR007690">
    <property type="entry name" value="T2SS_GspM"/>
</dbReference>
<evidence type="ECO:0000313" key="2">
    <source>
        <dbReference type="EMBL" id="EES53132.1"/>
    </source>
</evidence>
<keyword evidence="1" id="KW-1133">Transmembrane helix</keyword>
<keyword evidence="1" id="KW-0812">Transmembrane</keyword>
<dbReference type="GO" id="GO:0015628">
    <property type="term" value="P:protein secretion by the type II secretion system"/>
    <property type="evidence" value="ECO:0007669"/>
    <property type="project" value="InterPro"/>
</dbReference>